<evidence type="ECO:0000256" key="1">
    <source>
        <dbReference type="SAM" id="SignalP"/>
    </source>
</evidence>
<organism evidence="2 3">
    <name type="scientific">candidate division LCP-89 bacterium B3_LCP</name>
    <dbReference type="NCBI Taxonomy" id="2012998"/>
    <lineage>
        <taxon>Bacteria</taxon>
        <taxon>Pseudomonadati</taxon>
        <taxon>Bacteria division LCP-89</taxon>
    </lineage>
</organism>
<reference evidence="2 3" key="1">
    <citation type="submission" date="2017-06" db="EMBL/GenBank/DDBJ databases">
        <title>Novel microbial phyla capable of carbon fixation and sulfur reduction in deep-sea sediments.</title>
        <authorList>
            <person name="Huang J."/>
            <person name="Baker B."/>
            <person name="Wang Y."/>
        </authorList>
    </citation>
    <scope>NUCLEOTIDE SEQUENCE [LARGE SCALE GENOMIC DNA]</scope>
    <source>
        <strain evidence="2">B3_LCP</strain>
    </source>
</reference>
<sequence length="476" mass="55143">MKCAVFICLLYLITPPCLAAEVMLGQALFYDELGRILPEEFALFYETKAEEGSILAHLWAAEARYLMNDLKVARSNLELYRSRKASIELVEYDIQTWSRLFSSPAETLAIAHRHPYYLPNAGCIEVLEKSVASCIIQTNPPSNQSEALLRIAQLFQENMSTLASPLATDLHHPTRIIKTYKLGYDTLKARDFDHLKTLDGAVHYGLTYPGSFSFRKFEVAEVYRKTSGNFAFEVRFYDLIDLTLYCDLLVRRFIDDRMENQSAGDLIDLAILYGTRAKWDDVVILINRIKKLGLPLKDEELHARWWGLTYAYAISQNKTVEAAQALEYIIECNHLAAVNQSLFVLYALKQYGQDLQQKIRSIPSCSEVLEKEHHSMLDYRNYAWVYRMESEFEWMRGDTLNQINIASRTIPINKQVTTMKTDELLFLIRFGKFLGWVYPTKAIHLIFNTNAVYQASQEFCDLYNCTWALRYFIKDR</sequence>
<dbReference type="Proteomes" id="UP000319619">
    <property type="component" value="Unassembled WGS sequence"/>
</dbReference>
<name>A0A532UPP9_UNCL8</name>
<feature type="signal peptide" evidence="1">
    <location>
        <begin position="1"/>
        <end position="19"/>
    </location>
</feature>
<dbReference type="AlphaFoldDB" id="A0A532UPP9"/>
<protein>
    <submittedName>
        <fullName evidence="2">Uncharacterized protein</fullName>
    </submittedName>
</protein>
<comment type="caution">
    <text evidence="2">The sequence shown here is derived from an EMBL/GenBank/DDBJ whole genome shotgun (WGS) entry which is preliminary data.</text>
</comment>
<gene>
    <name evidence="2" type="ORF">CEE37_14470</name>
</gene>
<proteinExistence type="predicted"/>
<evidence type="ECO:0000313" key="2">
    <source>
        <dbReference type="EMBL" id="TKJ36916.1"/>
    </source>
</evidence>
<evidence type="ECO:0000313" key="3">
    <source>
        <dbReference type="Proteomes" id="UP000319619"/>
    </source>
</evidence>
<accession>A0A532UPP9</accession>
<feature type="chain" id="PRO_5021714726" evidence="1">
    <location>
        <begin position="20"/>
        <end position="476"/>
    </location>
</feature>
<keyword evidence="1" id="KW-0732">Signal</keyword>
<dbReference type="EMBL" id="NJBN01000014">
    <property type="protein sequence ID" value="TKJ36916.1"/>
    <property type="molecule type" value="Genomic_DNA"/>
</dbReference>